<name>A0ABN9TGL9_9DINO</name>
<evidence type="ECO:0000313" key="2">
    <source>
        <dbReference type="EMBL" id="CAK0845000.1"/>
    </source>
</evidence>
<reference evidence="2" key="1">
    <citation type="submission" date="2023-10" db="EMBL/GenBank/DDBJ databases">
        <authorList>
            <person name="Chen Y."/>
            <person name="Shah S."/>
            <person name="Dougan E. K."/>
            <person name="Thang M."/>
            <person name="Chan C."/>
        </authorList>
    </citation>
    <scope>NUCLEOTIDE SEQUENCE [LARGE SCALE GENOMIC DNA]</scope>
</reference>
<evidence type="ECO:0000256" key="1">
    <source>
        <dbReference type="SAM" id="MobiDB-lite"/>
    </source>
</evidence>
<comment type="caution">
    <text evidence="2">The sequence shown here is derived from an EMBL/GenBank/DDBJ whole genome shotgun (WGS) entry which is preliminary data.</text>
</comment>
<keyword evidence="3" id="KW-1185">Reference proteome</keyword>
<proteinExistence type="predicted"/>
<feature type="region of interest" description="Disordered" evidence="1">
    <location>
        <begin position="1"/>
        <end position="105"/>
    </location>
</feature>
<dbReference type="Proteomes" id="UP001189429">
    <property type="component" value="Unassembled WGS sequence"/>
</dbReference>
<sequence length="148" mass="16367">DQFWEPRSPVQWQSHHRHVERGGADGHQGTSRPRAAHVRGADHNGRSPGSSAQAEGRESRRPGASRSPEGIHGACRGHHAVPGGHSAQRRPLHFGSGQNSRGRHGRLPIALHCLEERDDQPGQKDRAVSEYNWVETEIRNGVYVAHED</sequence>
<accession>A0ABN9TGL9</accession>
<feature type="non-terminal residue" evidence="2">
    <location>
        <position position="1"/>
    </location>
</feature>
<gene>
    <name evidence="2" type="ORF">PCOR1329_LOCUS38932</name>
</gene>
<dbReference type="EMBL" id="CAUYUJ010014708">
    <property type="protein sequence ID" value="CAK0845000.1"/>
    <property type="molecule type" value="Genomic_DNA"/>
</dbReference>
<evidence type="ECO:0000313" key="3">
    <source>
        <dbReference type="Proteomes" id="UP001189429"/>
    </source>
</evidence>
<protein>
    <submittedName>
        <fullName evidence="2">Uncharacterized protein</fullName>
    </submittedName>
</protein>
<feature type="non-terminal residue" evidence="2">
    <location>
        <position position="148"/>
    </location>
</feature>
<organism evidence="2 3">
    <name type="scientific">Prorocentrum cordatum</name>
    <dbReference type="NCBI Taxonomy" id="2364126"/>
    <lineage>
        <taxon>Eukaryota</taxon>
        <taxon>Sar</taxon>
        <taxon>Alveolata</taxon>
        <taxon>Dinophyceae</taxon>
        <taxon>Prorocentrales</taxon>
        <taxon>Prorocentraceae</taxon>
        <taxon>Prorocentrum</taxon>
    </lineage>
</organism>